<evidence type="ECO:0000313" key="13">
    <source>
        <dbReference type="Proteomes" id="UP000250572"/>
    </source>
</evidence>
<feature type="transmembrane region" description="Helical" evidence="10">
    <location>
        <begin position="108"/>
        <end position="128"/>
    </location>
</feature>
<dbReference type="PRINTS" id="PR00237">
    <property type="entry name" value="GPCRRHODOPSN"/>
</dbReference>
<dbReference type="PRINTS" id="PR01157">
    <property type="entry name" value="P2YPURNOCPTR"/>
</dbReference>
<feature type="transmembrane region" description="Helical" evidence="10">
    <location>
        <begin position="240"/>
        <end position="262"/>
    </location>
</feature>
<dbReference type="GO" id="GO:0045028">
    <property type="term" value="F:G protein-coupled purinergic nucleotide receptor activity"/>
    <property type="evidence" value="ECO:0007669"/>
    <property type="project" value="TreeGrafter"/>
</dbReference>
<feature type="region of interest" description="Disordered" evidence="9">
    <location>
        <begin position="528"/>
        <end position="563"/>
    </location>
</feature>
<protein>
    <recommendedName>
        <fullName evidence="11">G-protein coupled receptors family 1 profile domain-containing protein</fullName>
    </recommendedName>
</protein>
<keyword evidence="3 10" id="KW-0812">Transmembrane</keyword>
<evidence type="ECO:0000256" key="10">
    <source>
        <dbReference type="SAM" id="Phobius"/>
    </source>
</evidence>
<dbReference type="GO" id="GO:0005886">
    <property type="term" value="C:plasma membrane"/>
    <property type="evidence" value="ECO:0007669"/>
    <property type="project" value="UniProtKB-SubCell"/>
</dbReference>
<evidence type="ECO:0000256" key="1">
    <source>
        <dbReference type="ARBA" id="ARBA00004651"/>
    </source>
</evidence>
<keyword evidence="8" id="KW-0807">Transducer</keyword>
<dbReference type="Gene3D" id="1.20.1070.10">
    <property type="entry name" value="Rhodopsin 7-helix transmembrane proteins"/>
    <property type="match status" value="1"/>
</dbReference>
<dbReference type="CDD" id="cd14982">
    <property type="entry name" value="7tmA_purinoceptor-like"/>
    <property type="match status" value="1"/>
</dbReference>
<evidence type="ECO:0000256" key="8">
    <source>
        <dbReference type="ARBA" id="ARBA00023224"/>
    </source>
</evidence>
<evidence type="ECO:0000313" key="12">
    <source>
        <dbReference type="EMBL" id="PWA25562.1"/>
    </source>
</evidence>
<dbReference type="Pfam" id="PF00001">
    <property type="entry name" value="7tm_1"/>
    <property type="match status" value="1"/>
</dbReference>
<evidence type="ECO:0000256" key="6">
    <source>
        <dbReference type="ARBA" id="ARBA00023136"/>
    </source>
</evidence>
<gene>
    <name evidence="12" type="ORF">CCH79_00019666</name>
</gene>
<dbReference type="InterPro" id="IPR017452">
    <property type="entry name" value="GPCR_Rhodpsn_7TM"/>
</dbReference>
<dbReference type="SUPFAM" id="SSF81321">
    <property type="entry name" value="Family A G protein-coupled receptor-like"/>
    <property type="match status" value="1"/>
</dbReference>
<keyword evidence="5" id="KW-0297">G-protein coupled receptor</keyword>
<evidence type="ECO:0000256" key="9">
    <source>
        <dbReference type="SAM" id="MobiDB-lite"/>
    </source>
</evidence>
<keyword evidence="2" id="KW-1003">Cell membrane</keyword>
<reference evidence="12 13" key="1">
    <citation type="journal article" date="2018" name="G3 (Bethesda)">
        <title>A High-Quality Reference Genome for the Invasive Mosquitofish Gambusia affinis Using a Chicago Library.</title>
        <authorList>
            <person name="Hoffberg S.L."/>
            <person name="Troendle N.J."/>
            <person name="Glenn T.C."/>
            <person name="Mahmud O."/>
            <person name="Louha S."/>
            <person name="Chalopin D."/>
            <person name="Bennetzen J.L."/>
            <person name="Mauricio R."/>
        </authorList>
    </citation>
    <scope>NUCLEOTIDE SEQUENCE [LARGE SCALE GENOMIC DNA]</scope>
    <source>
        <strain evidence="12">NE01/NJP1002.9</strain>
        <tissue evidence="12">Muscle</tissue>
    </source>
</reference>
<dbReference type="AlphaFoldDB" id="A0A315VT57"/>
<evidence type="ECO:0000256" key="3">
    <source>
        <dbReference type="ARBA" id="ARBA00022692"/>
    </source>
</evidence>
<evidence type="ECO:0000256" key="7">
    <source>
        <dbReference type="ARBA" id="ARBA00023170"/>
    </source>
</evidence>
<keyword evidence="6 10" id="KW-0472">Membrane</keyword>
<comment type="subcellular location">
    <subcellularLocation>
        <location evidence="1">Cell membrane</location>
        <topology evidence="1">Multi-pass membrane protein</topology>
    </subcellularLocation>
</comment>
<feature type="transmembrane region" description="Helical" evidence="10">
    <location>
        <begin position="181"/>
        <end position="200"/>
    </location>
</feature>
<feature type="domain" description="G-protein coupled receptors family 1 profile" evidence="11">
    <location>
        <begin position="81"/>
        <end position="344"/>
    </location>
</feature>
<evidence type="ECO:0000256" key="5">
    <source>
        <dbReference type="ARBA" id="ARBA00023040"/>
    </source>
</evidence>
<feature type="transmembrane region" description="Helical" evidence="10">
    <location>
        <begin position="289"/>
        <end position="310"/>
    </location>
</feature>
<feature type="compositionally biased region" description="Polar residues" evidence="9">
    <location>
        <begin position="541"/>
        <end position="551"/>
    </location>
</feature>
<evidence type="ECO:0000256" key="4">
    <source>
        <dbReference type="ARBA" id="ARBA00022989"/>
    </source>
</evidence>
<dbReference type="PROSITE" id="PS50262">
    <property type="entry name" value="G_PROTEIN_RECEP_F1_2"/>
    <property type="match status" value="1"/>
</dbReference>
<feature type="region of interest" description="Disordered" evidence="9">
    <location>
        <begin position="416"/>
        <end position="437"/>
    </location>
</feature>
<dbReference type="PANTHER" id="PTHR24233:SF11">
    <property type="entry name" value="P2Y PURINOCEPTOR 14-LIKE"/>
    <property type="match status" value="1"/>
</dbReference>
<keyword evidence="4 10" id="KW-1133">Transmembrane helix</keyword>
<sequence>MEYGVIMVKRTTQEVIEMMWLALEDIRKNMSVPESVTPAVSNASVPNQSMTNPVPCNPGERSTHLIFILVYSVLFLVGLVFNSFTLWFHCCQPQRNGSKSLMIYLKNLTAADFLLCLSLPLRIIHYATRSVTIHLLYCSFGASILFLNMYSSILFMGYIALNRYQSFLHRFEQVVRPFGAFFLLTKRAACITSLTTWVFLLTPMTAYSTMLLKTLKPDMSGEESCEDLHSDSTKLIYRTLHIGASTIFLLVFFSMVFSYYSASRRVLQAQQRQSASCSSRMLQRSRRKMLVLICIFCICFVPYHLIRLLFTFLQQRSSDRVFYYLMEFATIVSILNVCLDPLVYFVFCKGFRFHLRHKSFSSQKEKEARRSNEEQLRSIDLNKDKTLSTTSRSTRSEVVCCENPDFLILNLERPETKNTGRSGHAHSPGHGRMPWPRTNPTREFRMFSPQRTACAALQIPIMLNRTTFHSTTKSGFKQIPDHIDWLYRPNCNIWTCDGSPSPVGDGLQGDTPGETGGRVVETQRTLNQTGGADHTTGGGSQQPQAGVQGQTKHLEKHKNIYYS</sequence>
<accession>A0A315VT57</accession>
<feature type="transmembrane region" description="Helical" evidence="10">
    <location>
        <begin position="134"/>
        <end position="161"/>
    </location>
</feature>
<organism evidence="12 13">
    <name type="scientific">Gambusia affinis</name>
    <name type="common">Western mosquitofish</name>
    <name type="synonym">Heterandria affinis</name>
    <dbReference type="NCBI Taxonomy" id="33528"/>
    <lineage>
        <taxon>Eukaryota</taxon>
        <taxon>Metazoa</taxon>
        <taxon>Chordata</taxon>
        <taxon>Craniata</taxon>
        <taxon>Vertebrata</taxon>
        <taxon>Euteleostomi</taxon>
        <taxon>Actinopterygii</taxon>
        <taxon>Neopterygii</taxon>
        <taxon>Teleostei</taxon>
        <taxon>Neoteleostei</taxon>
        <taxon>Acanthomorphata</taxon>
        <taxon>Ovalentaria</taxon>
        <taxon>Atherinomorphae</taxon>
        <taxon>Cyprinodontiformes</taxon>
        <taxon>Poeciliidae</taxon>
        <taxon>Poeciliinae</taxon>
        <taxon>Gambusia</taxon>
    </lineage>
</organism>
<keyword evidence="13" id="KW-1185">Reference proteome</keyword>
<proteinExistence type="predicted"/>
<dbReference type="InterPro" id="IPR000276">
    <property type="entry name" value="GPCR_Rhodpsn"/>
</dbReference>
<evidence type="ECO:0000256" key="2">
    <source>
        <dbReference type="ARBA" id="ARBA00022475"/>
    </source>
</evidence>
<keyword evidence="7" id="KW-0675">Receptor</keyword>
<name>A0A315VT57_GAMAF</name>
<evidence type="ECO:0000259" key="11">
    <source>
        <dbReference type="PROSITE" id="PS50262"/>
    </source>
</evidence>
<dbReference type="PANTHER" id="PTHR24233">
    <property type="entry name" value="P2Y PURINOCEPTOR-RELATED G-PROTEIN COUPLED RECEPTOR"/>
    <property type="match status" value="1"/>
</dbReference>
<dbReference type="Proteomes" id="UP000250572">
    <property type="component" value="Unassembled WGS sequence"/>
</dbReference>
<feature type="transmembrane region" description="Helical" evidence="10">
    <location>
        <begin position="65"/>
        <end position="88"/>
    </location>
</feature>
<comment type="caution">
    <text evidence="12">The sequence shown here is derived from an EMBL/GenBank/DDBJ whole genome shotgun (WGS) entry which is preliminary data.</text>
</comment>
<feature type="transmembrane region" description="Helical" evidence="10">
    <location>
        <begin position="322"/>
        <end position="347"/>
    </location>
</feature>
<dbReference type="EMBL" id="NHOQ01001250">
    <property type="protein sequence ID" value="PWA25562.1"/>
    <property type="molecule type" value="Genomic_DNA"/>
</dbReference>